<keyword evidence="3 5" id="KW-1133">Transmembrane helix</keyword>
<dbReference type="InterPro" id="IPR050638">
    <property type="entry name" value="AA-Vitamin_Transporters"/>
</dbReference>
<feature type="transmembrane region" description="Helical" evidence="5">
    <location>
        <begin position="187"/>
        <end position="205"/>
    </location>
</feature>
<feature type="transmembrane region" description="Helical" evidence="5">
    <location>
        <begin position="38"/>
        <end position="58"/>
    </location>
</feature>
<dbReference type="Proteomes" id="UP000192872">
    <property type="component" value="Unassembled WGS sequence"/>
</dbReference>
<dbReference type="PANTHER" id="PTHR32322:SF9">
    <property type="entry name" value="AMINO-ACID METABOLITE EFFLUX PUMP-RELATED"/>
    <property type="match status" value="1"/>
</dbReference>
<keyword evidence="4 5" id="KW-0472">Membrane</keyword>
<evidence type="ECO:0000256" key="3">
    <source>
        <dbReference type="ARBA" id="ARBA00022989"/>
    </source>
</evidence>
<feature type="domain" description="EamA" evidence="6">
    <location>
        <begin position="12"/>
        <end position="143"/>
    </location>
</feature>
<feature type="transmembrane region" description="Helical" evidence="5">
    <location>
        <begin position="249"/>
        <end position="269"/>
    </location>
</feature>
<dbReference type="InterPro" id="IPR000620">
    <property type="entry name" value="EamA_dom"/>
</dbReference>
<dbReference type="STRING" id="1827387.A4S15_04295"/>
<accession>A0A1W9I4D4</accession>
<evidence type="ECO:0000313" key="7">
    <source>
        <dbReference type="EMBL" id="OQW54440.1"/>
    </source>
</evidence>
<protein>
    <submittedName>
        <fullName evidence="7">ABC transporter permease</fullName>
    </submittedName>
</protein>
<name>A0A1W9I4D4_9HYPH</name>
<evidence type="ECO:0000256" key="5">
    <source>
        <dbReference type="SAM" id="Phobius"/>
    </source>
</evidence>
<evidence type="ECO:0000259" key="6">
    <source>
        <dbReference type="Pfam" id="PF00892"/>
    </source>
</evidence>
<proteinExistence type="predicted"/>
<feature type="transmembrane region" description="Helical" evidence="5">
    <location>
        <begin position="12"/>
        <end position="32"/>
    </location>
</feature>
<dbReference type="RefSeq" id="WP_376802725.1">
    <property type="nucleotide sequence ID" value="NZ_DBNB01000036.1"/>
</dbReference>
<dbReference type="InterPro" id="IPR037185">
    <property type="entry name" value="EmrE-like"/>
</dbReference>
<dbReference type="SUPFAM" id="SSF103481">
    <property type="entry name" value="Multidrug resistance efflux transporter EmrE"/>
    <property type="match status" value="2"/>
</dbReference>
<feature type="transmembrane region" description="Helical" evidence="5">
    <location>
        <begin position="97"/>
        <end position="118"/>
    </location>
</feature>
<evidence type="ECO:0000256" key="2">
    <source>
        <dbReference type="ARBA" id="ARBA00022692"/>
    </source>
</evidence>
<feature type="transmembrane region" description="Helical" evidence="5">
    <location>
        <begin position="217"/>
        <end position="237"/>
    </location>
</feature>
<keyword evidence="2 5" id="KW-0812">Transmembrane</keyword>
<sequence length="306" mass="32158">MSTQRMTGGDWLTLVILSFLWGATFLFAKLALDGIPPLTLVAQRVVIAALVLLGVLALRKESLKPHLPRWRDFLLLGLLNNVVPFSLLFLGQRHLTAGLAAILNATTPIFTVLVLHLLSRDERLTVLKIVGVALGFAGVVVLVGPEALDGLSHHLVAELLCLGATLSYAFALLVGRRFRDTPPLVTATGQLAASSLVMLPAALAIDQPWSLAAPSLPALASALAMAIFSTALAYILYFRVLARAGATNAALVTFLIPASAIGLGASMLGEALLPAHILGLGLILAGLATIDGRLIRRIAPASSRQT</sequence>
<feature type="domain" description="EamA" evidence="6">
    <location>
        <begin position="157"/>
        <end position="289"/>
    </location>
</feature>
<comment type="subcellular location">
    <subcellularLocation>
        <location evidence="1">Membrane</location>
        <topology evidence="1">Multi-pass membrane protein</topology>
    </subcellularLocation>
</comment>
<reference evidence="7 8" key="1">
    <citation type="journal article" date="2017" name="Water Res.">
        <title>Comammox in drinking water systems.</title>
        <authorList>
            <person name="Wang Y."/>
            <person name="Ma L."/>
            <person name="Mao Y."/>
            <person name="Jiang X."/>
            <person name="Xia Y."/>
            <person name="Yu K."/>
            <person name="Li B."/>
            <person name="Zhang T."/>
        </authorList>
    </citation>
    <scope>NUCLEOTIDE SEQUENCE [LARGE SCALE GENOMIC DNA]</scope>
    <source>
        <strain evidence="7">SG_bin8</strain>
    </source>
</reference>
<evidence type="ECO:0000256" key="1">
    <source>
        <dbReference type="ARBA" id="ARBA00004141"/>
    </source>
</evidence>
<dbReference type="Pfam" id="PF00892">
    <property type="entry name" value="EamA"/>
    <property type="match status" value="2"/>
</dbReference>
<gene>
    <name evidence="7" type="ORF">A4S15_04295</name>
</gene>
<comment type="caution">
    <text evidence="7">The sequence shown here is derived from an EMBL/GenBank/DDBJ whole genome shotgun (WGS) entry which is preliminary data.</text>
</comment>
<evidence type="ECO:0000256" key="4">
    <source>
        <dbReference type="ARBA" id="ARBA00023136"/>
    </source>
</evidence>
<dbReference type="AlphaFoldDB" id="A0A1W9I4D4"/>
<feature type="transmembrane region" description="Helical" evidence="5">
    <location>
        <begin position="125"/>
        <end position="143"/>
    </location>
</feature>
<feature type="transmembrane region" description="Helical" evidence="5">
    <location>
        <begin position="275"/>
        <end position="295"/>
    </location>
</feature>
<feature type="transmembrane region" description="Helical" evidence="5">
    <location>
        <begin position="155"/>
        <end position="175"/>
    </location>
</feature>
<evidence type="ECO:0000313" key="8">
    <source>
        <dbReference type="Proteomes" id="UP000192872"/>
    </source>
</evidence>
<organism evidence="7 8">
    <name type="scientific">Candidatus Raskinella chloraquaticus</name>
    <dbReference type="NCBI Taxonomy" id="1951219"/>
    <lineage>
        <taxon>Bacteria</taxon>
        <taxon>Pseudomonadati</taxon>
        <taxon>Pseudomonadota</taxon>
        <taxon>Alphaproteobacteria</taxon>
        <taxon>Hyphomicrobiales</taxon>
        <taxon>Phreatobacteraceae</taxon>
        <taxon>Candidatus Raskinella</taxon>
    </lineage>
</organism>
<feature type="transmembrane region" description="Helical" evidence="5">
    <location>
        <begin position="70"/>
        <end position="91"/>
    </location>
</feature>
<dbReference type="GO" id="GO:0016020">
    <property type="term" value="C:membrane"/>
    <property type="evidence" value="ECO:0007669"/>
    <property type="project" value="UniProtKB-SubCell"/>
</dbReference>
<dbReference type="EMBL" id="LWDL01000003">
    <property type="protein sequence ID" value="OQW54440.1"/>
    <property type="molecule type" value="Genomic_DNA"/>
</dbReference>
<dbReference type="PANTHER" id="PTHR32322">
    <property type="entry name" value="INNER MEMBRANE TRANSPORTER"/>
    <property type="match status" value="1"/>
</dbReference>